<sequence>MLSEEKIARTTRLLSFYLDGASPALINDLDEIFTELRTLQQQSKQMKEALERVVEVKWDYKIAVRIAKDALQSLQGSDTN</sequence>
<dbReference type="Proteomes" id="UP000564644">
    <property type="component" value="Unassembled WGS sequence"/>
</dbReference>
<keyword evidence="3" id="KW-1185">Reference proteome</keyword>
<comment type="caution">
    <text evidence="2">The sequence shown here is derived from an EMBL/GenBank/DDBJ whole genome shotgun (WGS) entry which is preliminary data.</text>
</comment>
<dbReference type="RefSeq" id="WP_185129590.1">
    <property type="nucleotide sequence ID" value="NZ_JACJVO010000016.1"/>
</dbReference>
<dbReference type="EMBL" id="JACJVO010000016">
    <property type="protein sequence ID" value="MBB6731918.1"/>
    <property type="molecule type" value="Genomic_DNA"/>
</dbReference>
<organism evidence="2 3">
    <name type="scientific">Cohnella zeiphila</name>
    <dbReference type="NCBI Taxonomy" id="2761120"/>
    <lineage>
        <taxon>Bacteria</taxon>
        <taxon>Bacillati</taxon>
        <taxon>Bacillota</taxon>
        <taxon>Bacilli</taxon>
        <taxon>Bacillales</taxon>
        <taxon>Paenibacillaceae</taxon>
        <taxon>Cohnella</taxon>
    </lineage>
</organism>
<accession>A0A7X0VXG9</accession>
<protein>
    <submittedName>
        <fullName evidence="2">Uncharacterized protein</fullName>
    </submittedName>
</protein>
<evidence type="ECO:0000313" key="3">
    <source>
        <dbReference type="Proteomes" id="UP000564644"/>
    </source>
</evidence>
<evidence type="ECO:0000256" key="1">
    <source>
        <dbReference type="SAM" id="Coils"/>
    </source>
</evidence>
<keyword evidence="1" id="KW-0175">Coiled coil</keyword>
<dbReference type="AlphaFoldDB" id="A0A7X0VXG9"/>
<evidence type="ECO:0000313" key="2">
    <source>
        <dbReference type="EMBL" id="MBB6731918.1"/>
    </source>
</evidence>
<name>A0A7X0VXG9_9BACL</name>
<feature type="coiled-coil region" evidence="1">
    <location>
        <begin position="29"/>
        <end position="56"/>
    </location>
</feature>
<reference evidence="2 3" key="1">
    <citation type="submission" date="2020-08" db="EMBL/GenBank/DDBJ databases">
        <title>Cohnella phylogeny.</title>
        <authorList>
            <person name="Dunlap C."/>
        </authorList>
    </citation>
    <scope>NUCLEOTIDE SEQUENCE [LARGE SCALE GENOMIC DNA]</scope>
    <source>
        <strain evidence="2 3">CBP 2801</strain>
    </source>
</reference>
<proteinExistence type="predicted"/>
<gene>
    <name evidence="2" type="ORF">H7C18_13435</name>
</gene>